<dbReference type="InterPro" id="IPR052999">
    <property type="entry name" value="PTS1_Protein"/>
</dbReference>
<evidence type="ECO:0008006" key="3">
    <source>
        <dbReference type="Google" id="ProtNLM"/>
    </source>
</evidence>
<proteinExistence type="predicted"/>
<dbReference type="InterPro" id="IPR029032">
    <property type="entry name" value="AhpD-like"/>
</dbReference>
<dbReference type="SUPFAM" id="SSF69118">
    <property type="entry name" value="AhpD-like"/>
    <property type="match status" value="1"/>
</dbReference>
<dbReference type="PANTHER" id="PTHR28180:SF2">
    <property type="entry name" value="PEROXISOMAL PROTEIN 2"/>
    <property type="match status" value="1"/>
</dbReference>
<dbReference type="InParanoid" id="A0A218Z1N1"/>
<dbReference type="AlphaFoldDB" id="A0A218Z1N1"/>
<dbReference type="OrthoDB" id="5392202at2759"/>
<dbReference type="PANTHER" id="PTHR28180">
    <property type="entry name" value="CONSERVED MITOCHONDRIAL PROTEIN-RELATED"/>
    <property type="match status" value="1"/>
</dbReference>
<dbReference type="EMBL" id="MZNU01000253">
    <property type="protein sequence ID" value="OWP01957.1"/>
    <property type="molecule type" value="Genomic_DNA"/>
</dbReference>
<keyword evidence="2" id="KW-1185">Reference proteome</keyword>
<evidence type="ECO:0000313" key="2">
    <source>
        <dbReference type="Proteomes" id="UP000242519"/>
    </source>
</evidence>
<comment type="caution">
    <text evidence="1">The sequence shown here is derived from an EMBL/GenBank/DDBJ whole genome shotgun (WGS) entry which is preliminary data.</text>
</comment>
<sequence>MSKLSPALKALVGAPSARPNPLAAPSGIRAVYERLRREAAAHEVGTPAWLTLSVGDGFSGSAPDPTSLLLSRHSGDGMAEVEARHPGDEVDEVEVRHPGDEVHETAATVTMNSPDSLAELYSLATERAPDKTYALETAELMREVGLKCIGFNGIPRTINCLGAFRSSLPSDIASSLSTKATRTTSPATIREIISRGQALWSSIYRPFDAKLSARLADSHPDLPLFIVNHAYGALFADPPSLGRDAGARVGRVLTSIVAVACLRAQTGVAPQVTSHVFGLRKAFEDGSARAPGELAVQGGEWLASDEGSTWLLGAVDALVQAIGEGRGSSFAPGMDKAKL</sequence>
<gene>
    <name evidence="1" type="ORF">B2J93_4583</name>
</gene>
<name>A0A218Z1N1_9HELO</name>
<dbReference type="FunCoup" id="A0A218Z1N1">
    <property type="interactions" value="5"/>
</dbReference>
<protein>
    <recommendedName>
        <fullName evidence="3">Mitochondrial protein</fullName>
    </recommendedName>
</protein>
<organism evidence="1 2">
    <name type="scientific">Diplocarpon coronariae</name>
    <dbReference type="NCBI Taxonomy" id="2795749"/>
    <lineage>
        <taxon>Eukaryota</taxon>
        <taxon>Fungi</taxon>
        <taxon>Dikarya</taxon>
        <taxon>Ascomycota</taxon>
        <taxon>Pezizomycotina</taxon>
        <taxon>Leotiomycetes</taxon>
        <taxon>Helotiales</taxon>
        <taxon>Drepanopezizaceae</taxon>
        <taxon>Diplocarpon</taxon>
    </lineage>
</organism>
<accession>A0A218Z1N1</accession>
<dbReference type="Gene3D" id="1.20.1290.10">
    <property type="entry name" value="AhpD-like"/>
    <property type="match status" value="1"/>
</dbReference>
<dbReference type="STRING" id="503106.A0A218Z1N1"/>
<reference evidence="1 2" key="1">
    <citation type="submission" date="2017-04" db="EMBL/GenBank/DDBJ databases">
        <title>Draft genome sequence of Marssonina coronaria NL1: causal agent of apple blotch.</title>
        <authorList>
            <person name="Cheng Q."/>
        </authorList>
    </citation>
    <scope>NUCLEOTIDE SEQUENCE [LARGE SCALE GENOMIC DNA]</scope>
    <source>
        <strain evidence="1 2">NL1</strain>
    </source>
</reference>
<evidence type="ECO:0000313" key="1">
    <source>
        <dbReference type="EMBL" id="OWP01957.1"/>
    </source>
</evidence>
<dbReference type="Proteomes" id="UP000242519">
    <property type="component" value="Unassembled WGS sequence"/>
</dbReference>